<dbReference type="SUPFAM" id="SSF52141">
    <property type="entry name" value="Uracil-DNA glycosylase-like"/>
    <property type="match status" value="1"/>
</dbReference>
<gene>
    <name evidence="3" type="ORF">EGYM00163_LOCUS42037</name>
</gene>
<accession>A0A7S4LI79</accession>
<organism evidence="3">
    <name type="scientific">Eutreptiella gymnastica</name>
    <dbReference type="NCBI Taxonomy" id="73025"/>
    <lineage>
        <taxon>Eukaryota</taxon>
        <taxon>Discoba</taxon>
        <taxon>Euglenozoa</taxon>
        <taxon>Euglenida</taxon>
        <taxon>Spirocuta</taxon>
        <taxon>Euglenophyceae</taxon>
        <taxon>Eutreptiales</taxon>
        <taxon>Eutreptiaceae</taxon>
        <taxon>Eutreptiella</taxon>
    </lineage>
</organism>
<dbReference type="AlphaFoldDB" id="A0A7S4LI79"/>
<evidence type="ECO:0000256" key="1">
    <source>
        <dbReference type="SAM" id="MobiDB-lite"/>
    </source>
</evidence>
<evidence type="ECO:0000313" key="3">
    <source>
        <dbReference type="EMBL" id="CAE0830756.1"/>
    </source>
</evidence>
<dbReference type="EMBL" id="HBJA01122082">
    <property type="protein sequence ID" value="CAE0830756.1"/>
    <property type="molecule type" value="Transcribed_RNA"/>
</dbReference>
<dbReference type="InterPro" id="IPR026353">
    <property type="entry name" value="Hypoxan-DNA_Glyclase"/>
</dbReference>
<dbReference type="InterPro" id="IPR036895">
    <property type="entry name" value="Uracil-DNA_glycosylase-like_sf"/>
</dbReference>
<dbReference type="InterPro" id="IPR005122">
    <property type="entry name" value="Uracil-DNA_glycosylase-like"/>
</dbReference>
<reference evidence="3" key="1">
    <citation type="submission" date="2021-01" db="EMBL/GenBank/DDBJ databases">
        <authorList>
            <person name="Corre E."/>
            <person name="Pelletier E."/>
            <person name="Niang G."/>
            <person name="Scheremetjew M."/>
            <person name="Finn R."/>
            <person name="Kale V."/>
            <person name="Holt S."/>
            <person name="Cochrane G."/>
            <person name="Meng A."/>
            <person name="Brown T."/>
            <person name="Cohen L."/>
        </authorList>
    </citation>
    <scope>NUCLEOTIDE SEQUENCE</scope>
    <source>
        <strain evidence="3">CCMP1594</strain>
    </source>
</reference>
<sequence length="256" mass="28083">MPPPRKRRCTEQPAAGQMQPFQPGLPKTPLLQVGHHKPGFPPVLHPQVAAHTLILGTCPGDVSLKKAEYFANPSNTFWHIAGKALGFDRSSVPYEDQEASLGVAGYALWDVLSERQGPGSLDSQTVPGSDRPNDIEGLLLAVQTIHRVCINSKATAHFFRRHHRDWLQKPQTWCLGNAPAREVFGKLVPETQGPFKWTLLVMDSTSPANAPSKKDRAAAGIAEGRGVEGIAEYKLLHTPRGRWRECFGEQLPIGTP</sequence>
<feature type="region of interest" description="Disordered" evidence="1">
    <location>
        <begin position="1"/>
        <end position="27"/>
    </location>
</feature>
<dbReference type="Gene3D" id="3.40.470.10">
    <property type="entry name" value="Uracil-DNA glycosylase-like domain"/>
    <property type="match status" value="1"/>
</dbReference>
<dbReference type="NCBIfam" id="TIGR04274">
    <property type="entry name" value="hypoxanDNAglyco"/>
    <property type="match status" value="1"/>
</dbReference>
<dbReference type="GO" id="GO:0019104">
    <property type="term" value="F:DNA N-glycosylase activity"/>
    <property type="evidence" value="ECO:0007669"/>
    <property type="project" value="UniProtKB-ARBA"/>
</dbReference>
<dbReference type="Pfam" id="PF03167">
    <property type="entry name" value="UDG"/>
    <property type="match status" value="1"/>
</dbReference>
<evidence type="ECO:0000259" key="2">
    <source>
        <dbReference type="Pfam" id="PF03167"/>
    </source>
</evidence>
<proteinExistence type="predicted"/>
<protein>
    <recommendedName>
        <fullName evidence="2">Uracil-DNA glycosylase-like domain-containing protein</fullName>
    </recommendedName>
</protein>
<feature type="domain" description="Uracil-DNA glycosylase-like" evidence="2">
    <location>
        <begin position="50"/>
        <end position="214"/>
    </location>
</feature>
<name>A0A7S4LI79_9EUGL</name>